<dbReference type="KEGG" id="rsz:108828960"/>
<reference evidence="6" key="1">
    <citation type="journal article" date="2019" name="Database">
        <title>The radish genome database (RadishGD): an integrated information resource for radish genomics.</title>
        <authorList>
            <person name="Yu H.J."/>
            <person name="Baek S."/>
            <person name="Lee Y.J."/>
            <person name="Cho A."/>
            <person name="Mun J.H."/>
        </authorList>
    </citation>
    <scope>NUCLEOTIDE SEQUENCE [LARGE SCALE GENOMIC DNA]</scope>
    <source>
        <strain evidence="6">cv. WK10039</strain>
    </source>
</reference>
<dbReference type="SMART" id="SM00575">
    <property type="entry name" value="ZnF_PMZ"/>
    <property type="match status" value="1"/>
</dbReference>
<dbReference type="GeneID" id="108828960"/>
<dbReference type="PANTHER" id="PTHR31973">
    <property type="entry name" value="POLYPROTEIN, PUTATIVE-RELATED"/>
    <property type="match status" value="1"/>
</dbReference>
<dbReference type="InterPro" id="IPR007527">
    <property type="entry name" value="Znf_SWIM"/>
</dbReference>
<keyword evidence="6" id="KW-1185">Reference proteome</keyword>
<evidence type="ECO:0000313" key="6">
    <source>
        <dbReference type="Proteomes" id="UP000504610"/>
    </source>
</evidence>
<evidence type="ECO:0000256" key="4">
    <source>
        <dbReference type="PROSITE-ProRule" id="PRU00325"/>
    </source>
</evidence>
<keyword evidence="1" id="KW-0479">Metal-binding</keyword>
<organism evidence="6 7">
    <name type="scientific">Raphanus sativus</name>
    <name type="common">Radish</name>
    <name type="synonym">Raphanus raphanistrum var. sativus</name>
    <dbReference type="NCBI Taxonomy" id="3726"/>
    <lineage>
        <taxon>Eukaryota</taxon>
        <taxon>Viridiplantae</taxon>
        <taxon>Streptophyta</taxon>
        <taxon>Embryophyta</taxon>
        <taxon>Tracheophyta</taxon>
        <taxon>Spermatophyta</taxon>
        <taxon>Magnoliopsida</taxon>
        <taxon>eudicotyledons</taxon>
        <taxon>Gunneridae</taxon>
        <taxon>Pentapetalae</taxon>
        <taxon>rosids</taxon>
        <taxon>malvids</taxon>
        <taxon>Brassicales</taxon>
        <taxon>Brassicaceae</taxon>
        <taxon>Brassiceae</taxon>
        <taxon>Raphanus</taxon>
    </lineage>
</organism>
<sequence>MADVSVVVSREAASAHRFFYLVEENAPTSPSLKYYCNSCFLFHSVNGGLLGTMSYRVRSFRGKNVAVPDIPGSPEESYKMMYSYLYMLKQLNPGTTTCVKLDEGSKFKYLFVALGACIEGFTVMRKVIVVDATWLKNGYGGVLVFVKAQDPNRHDYPLAFAVLDVENDASWTWFFEMLKSVIPDSSELVFMSDRNRIMISAIANVFHQAHDGHCLWNLKENVKLHACGVRKDIVGHRFMELGRYYTVADFNSAYDSFKISYPSAYKYVQEQTEKDRWARVFFPRDRYNLDTSNSVESMKNVYKEETTWALIPMLDCIIGKFSDWFNQHRKDDVAGSIDSKLVPLVKNYLHELWPVAQNLPVRKIDSYVFEYEITDTEGKMFLVRLVERSCTCKVWDYEKFPCLHGLTAYIYYTTTVGSRIHIHELCSEYYWSELWALAYSRTLYVVPEKSSWNVPDYIKEVKIMPPDSSRSHRTEG</sequence>
<dbReference type="Proteomes" id="UP000504610">
    <property type="component" value="Chromosome 4"/>
</dbReference>
<evidence type="ECO:0000256" key="1">
    <source>
        <dbReference type="ARBA" id="ARBA00022723"/>
    </source>
</evidence>
<evidence type="ECO:0000256" key="3">
    <source>
        <dbReference type="ARBA" id="ARBA00022833"/>
    </source>
</evidence>
<dbReference type="GO" id="GO:0008270">
    <property type="term" value="F:zinc ion binding"/>
    <property type="evidence" value="ECO:0007669"/>
    <property type="project" value="UniProtKB-KW"/>
</dbReference>
<dbReference type="InterPro" id="IPR006564">
    <property type="entry name" value="Znf_PMZ"/>
</dbReference>
<dbReference type="InterPro" id="IPR018289">
    <property type="entry name" value="MULE_transposase_dom"/>
</dbReference>
<evidence type="ECO:0000313" key="7">
    <source>
        <dbReference type="RefSeq" id="XP_018458109.2"/>
    </source>
</evidence>
<keyword evidence="3" id="KW-0862">Zinc</keyword>
<dbReference type="Pfam" id="PF04434">
    <property type="entry name" value="SWIM"/>
    <property type="match status" value="1"/>
</dbReference>
<reference evidence="7" key="2">
    <citation type="submission" date="2025-08" db="UniProtKB">
        <authorList>
            <consortium name="RefSeq"/>
        </authorList>
    </citation>
    <scope>IDENTIFICATION</scope>
    <source>
        <tissue evidence="7">Leaf</tissue>
    </source>
</reference>
<evidence type="ECO:0000259" key="5">
    <source>
        <dbReference type="PROSITE" id="PS50966"/>
    </source>
</evidence>
<gene>
    <name evidence="7" type="primary">LOC108828960</name>
</gene>
<feature type="domain" description="SWIM-type" evidence="5">
    <location>
        <begin position="381"/>
        <end position="413"/>
    </location>
</feature>
<keyword evidence="2 4" id="KW-0863">Zinc-finger</keyword>
<dbReference type="RefSeq" id="XP_018458109.2">
    <property type="nucleotide sequence ID" value="XM_018602607.2"/>
</dbReference>
<evidence type="ECO:0000256" key="2">
    <source>
        <dbReference type="ARBA" id="ARBA00022771"/>
    </source>
</evidence>
<name>A0A6J0LEP4_RAPSA</name>
<accession>A0A6J0LEP4</accession>
<dbReference type="Pfam" id="PF10551">
    <property type="entry name" value="MULE"/>
    <property type="match status" value="1"/>
</dbReference>
<protein>
    <submittedName>
        <fullName evidence="7">Uncharacterized protein LOC108828960</fullName>
    </submittedName>
</protein>
<dbReference type="AlphaFoldDB" id="A0A6J0LEP4"/>
<dbReference type="OrthoDB" id="2365479at2759"/>
<proteinExistence type="predicted"/>
<dbReference type="PANTHER" id="PTHR31973:SF187">
    <property type="entry name" value="MUTATOR TRANSPOSASE MUDRA PROTEIN"/>
    <property type="match status" value="1"/>
</dbReference>
<dbReference type="PROSITE" id="PS50966">
    <property type="entry name" value="ZF_SWIM"/>
    <property type="match status" value="1"/>
</dbReference>